<dbReference type="Pfam" id="PF01613">
    <property type="entry name" value="Flavin_Reduct"/>
    <property type="match status" value="1"/>
</dbReference>
<evidence type="ECO:0000313" key="4">
    <source>
        <dbReference type="EMBL" id="MDV2477034.1"/>
    </source>
</evidence>
<gene>
    <name evidence="4" type="ORF">F8M49_19955</name>
</gene>
<dbReference type="PANTHER" id="PTHR30466">
    <property type="entry name" value="FLAVIN REDUCTASE"/>
    <property type="match status" value="1"/>
</dbReference>
<sequence length="187" mass="19971">MPTSHSPVADRADATAPEFALGVGNEEYRSALRRHPAGVTIVTLDSGDGPVGFTATSFSSLSLNPPLVSFNITHTSSSIDAVHAADSLVVHLLGEDQRHLAQRFARSADERFADRSLWGRLDTGEPALHDTPVRLRLLVHQLIPVGDSTLVVGLVADTAITDTESPAGPLLYHDGVYHRPTPLDTTP</sequence>
<name>A0ABU3WTZ3_9NOCA</name>
<keyword evidence="5" id="KW-1185">Reference proteome</keyword>
<dbReference type="PANTHER" id="PTHR30466:SF1">
    <property type="entry name" value="FMN REDUCTASE (NADH) RUTF"/>
    <property type="match status" value="1"/>
</dbReference>
<organism evidence="4 5">
    <name type="scientific">Rhodococcus zopfii</name>
    <dbReference type="NCBI Taxonomy" id="43772"/>
    <lineage>
        <taxon>Bacteria</taxon>
        <taxon>Bacillati</taxon>
        <taxon>Actinomycetota</taxon>
        <taxon>Actinomycetes</taxon>
        <taxon>Mycobacteriales</taxon>
        <taxon>Nocardiaceae</taxon>
        <taxon>Rhodococcus</taxon>
    </lineage>
</organism>
<comment type="similarity">
    <text evidence="1">Belongs to the non-flavoprotein flavin reductase family.</text>
</comment>
<dbReference type="EMBL" id="WBMO01000001">
    <property type="protein sequence ID" value="MDV2477034.1"/>
    <property type="molecule type" value="Genomic_DNA"/>
</dbReference>
<evidence type="ECO:0000313" key="5">
    <source>
        <dbReference type="Proteomes" id="UP001275440"/>
    </source>
</evidence>
<dbReference type="Proteomes" id="UP001275440">
    <property type="component" value="Unassembled WGS sequence"/>
</dbReference>
<reference evidence="4 5" key="1">
    <citation type="submission" date="2019-10" db="EMBL/GenBank/DDBJ databases">
        <title>Draft Genome Assembly of Rhodococcus zopfii DSM44189.</title>
        <authorList>
            <person name="Sutton J.M."/>
            <person name="Akob D.M."/>
            <person name="Bushman T.J."/>
        </authorList>
    </citation>
    <scope>NUCLEOTIDE SEQUENCE [LARGE SCALE GENOMIC DNA]</scope>
    <source>
        <strain evidence="4 5">DSM 44189</strain>
    </source>
</reference>
<dbReference type="RefSeq" id="WP_072809355.1">
    <property type="nucleotide sequence ID" value="NZ_JAHWLX010000155.1"/>
</dbReference>
<dbReference type="InterPro" id="IPR050268">
    <property type="entry name" value="NADH-dep_flavin_reductase"/>
</dbReference>
<evidence type="ECO:0000259" key="3">
    <source>
        <dbReference type="SMART" id="SM00903"/>
    </source>
</evidence>
<evidence type="ECO:0000256" key="2">
    <source>
        <dbReference type="ARBA" id="ARBA00023002"/>
    </source>
</evidence>
<proteinExistence type="inferred from homology"/>
<keyword evidence="2" id="KW-0560">Oxidoreductase</keyword>
<dbReference type="Gene3D" id="2.30.110.10">
    <property type="entry name" value="Electron Transport, Fmn-binding Protein, Chain A"/>
    <property type="match status" value="1"/>
</dbReference>
<feature type="domain" description="Flavin reductase like" evidence="3">
    <location>
        <begin position="32"/>
        <end position="179"/>
    </location>
</feature>
<dbReference type="SUPFAM" id="SSF50475">
    <property type="entry name" value="FMN-binding split barrel"/>
    <property type="match status" value="1"/>
</dbReference>
<dbReference type="InterPro" id="IPR012349">
    <property type="entry name" value="Split_barrel_FMN-bd"/>
</dbReference>
<protein>
    <submittedName>
        <fullName evidence="4">Flavin reductase family protein</fullName>
    </submittedName>
</protein>
<dbReference type="InterPro" id="IPR002563">
    <property type="entry name" value="Flavin_Rdtase-like_dom"/>
</dbReference>
<evidence type="ECO:0000256" key="1">
    <source>
        <dbReference type="ARBA" id="ARBA00008898"/>
    </source>
</evidence>
<comment type="caution">
    <text evidence="4">The sequence shown here is derived from an EMBL/GenBank/DDBJ whole genome shotgun (WGS) entry which is preliminary data.</text>
</comment>
<dbReference type="SMART" id="SM00903">
    <property type="entry name" value="Flavin_Reduct"/>
    <property type="match status" value="1"/>
</dbReference>
<accession>A0ABU3WTZ3</accession>